<reference evidence="6" key="1">
    <citation type="submission" date="2018-05" db="EMBL/GenBank/DDBJ databases">
        <authorList>
            <person name="Lanie J.A."/>
            <person name="Ng W.-L."/>
            <person name="Kazmierczak K.M."/>
            <person name="Andrzejewski T.M."/>
            <person name="Davidsen T.M."/>
            <person name="Wayne K.J."/>
            <person name="Tettelin H."/>
            <person name="Glass J.I."/>
            <person name="Rusch D."/>
            <person name="Podicherti R."/>
            <person name="Tsui H.-C.T."/>
            <person name="Winkler M.E."/>
        </authorList>
    </citation>
    <scope>NUCLEOTIDE SEQUENCE</scope>
</reference>
<dbReference type="SUPFAM" id="SSF53335">
    <property type="entry name" value="S-adenosyl-L-methionine-dependent methyltransferases"/>
    <property type="match status" value="1"/>
</dbReference>
<evidence type="ECO:0000313" key="6">
    <source>
        <dbReference type="EMBL" id="SVE48359.1"/>
    </source>
</evidence>
<dbReference type="AlphaFoldDB" id="A0A383DVN8"/>
<keyword evidence="3" id="KW-0808">Transferase</keyword>
<keyword evidence="4" id="KW-0949">S-adenosyl-L-methionine</keyword>
<keyword evidence="2" id="KW-0489">Methyltransferase</keyword>
<evidence type="ECO:0000256" key="2">
    <source>
        <dbReference type="ARBA" id="ARBA00022603"/>
    </source>
</evidence>
<evidence type="ECO:0000256" key="1">
    <source>
        <dbReference type="ARBA" id="ARBA00022552"/>
    </source>
</evidence>
<gene>
    <name evidence="6" type="ORF">METZ01_LOCUS501213</name>
</gene>
<accession>A0A383DVN8</accession>
<feature type="non-terminal residue" evidence="6">
    <location>
        <position position="100"/>
    </location>
</feature>
<feature type="domain" description="Ribosomal RNA methyltransferase FtsJ" evidence="5">
    <location>
        <begin position="28"/>
        <end position="90"/>
    </location>
</feature>
<evidence type="ECO:0000259" key="5">
    <source>
        <dbReference type="Pfam" id="PF01728"/>
    </source>
</evidence>
<proteinExistence type="predicted"/>
<protein>
    <recommendedName>
        <fullName evidence="5">Ribosomal RNA methyltransferase FtsJ domain-containing protein</fullName>
    </recommendedName>
</protein>
<dbReference type="GO" id="GO:0006364">
    <property type="term" value="P:rRNA processing"/>
    <property type="evidence" value="ECO:0007669"/>
    <property type="project" value="UniProtKB-KW"/>
</dbReference>
<keyword evidence="1" id="KW-0698">rRNA processing</keyword>
<evidence type="ECO:0000256" key="3">
    <source>
        <dbReference type="ARBA" id="ARBA00022679"/>
    </source>
</evidence>
<dbReference type="GO" id="GO:0008173">
    <property type="term" value="F:RNA methyltransferase activity"/>
    <property type="evidence" value="ECO:0007669"/>
    <property type="project" value="TreeGrafter"/>
</dbReference>
<dbReference type="InterPro" id="IPR002877">
    <property type="entry name" value="RNA_MeTrfase_FtsJ_dom"/>
</dbReference>
<dbReference type="Pfam" id="PF01728">
    <property type="entry name" value="FtsJ"/>
    <property type="match status" value="1"/>
</dbReference>
<dbReference type="InterPro" id="IPR050082">
    <property type="entry name" value="RNA_methyltr_RlmE"/>
</dbReference>
<dbReference type="Gene3D" id="3.40.50.150">
    <property type="entry name" value="Vaccinia Virus protein VP39"/>
    <property type="match status" value="1"/>
</dbReference>
<evidence type="ECO:0000256" key="4">
    <source>
        <dbReference type="ARBA" id="ARBA00022691"/>
    </source>
</evidence>
<dbReference type="GO" id="GO:0001510">
    <property type="term" value="P:RNA methylation"/>
    <property type="evidence" value="ECO:0007669"/>
    <property type="project" value="TreeGrafter"/>
</dbReference>
<dbReference type="EMBL" id="UINC01220443">
    <property type="protein sequence ID" value="SVE48359.1"/>
    <property type="molecule type" value="Genomic_DNA"/>
</dbReference>
<name>A0A383DVN8_9ZZZZ</name>
<dbReference type="PANTHER" id="PTHR10920">
    <property type="entry name" value="RIBOSOMAL RNA METHYLTRANSFERASE"/>
    <property type="match status" value="1"/>
</dbReference>
<dbReference type="InterPro" id="IPR029063">
    <property type="entry name" value="SAM-dependent_MTases_sf"/>
</dbReference>
<sequence>MKKNRISKNWIIKKNKDLYFKESKIYGYRSRSAFKLIEMNKKFKFLKKNISLLDLGSCPGGWSQVASKIITNGKILALDIQSMEKVNNVKIPSLQKDKDG</sequence>
<dbReference type="PANTHER" id="PTHR10920:SF13">
    <property type="entry name" value="PRE-RRNA 2'-O-RIBOSE RNA METHYLTRANSFERASE FTSJ3"/>
    <property type="match status" value="1"/>
</dbReference>
<organism evidence="6">
    <name type="scientific">marine metagenome</name>
    <dbReference type="NCBI Taxonomy" id="408172"/>
    <lineage>
        <taxon>unclassified sequences</taxon>
        <taxon>metagenomes</taxon>
        <taxon>ecological metagenomes</taxon>
    </lineage>
</organism>